<name>A0A1Y1VZY6_9FUNG</name>
<dbReference type="STRING" id="61395.A0A1Y1VZY6"/>
<gene>
    <name evidence="2" type="ORF">DL89DRAFT_269864</name>
</gene>
<dbReference type="Proteomes" id="UP000193922">
    <property type="component" value="Unassembled WGS sequence"/>
</dbReference>
<reference evidence="2 3" key="1">
    <citation type="submission" date="2016-07" db="EMBL/GenBank/DDBJ databases">
        <title>Pervasive Adenine N6-methylation of Active Genes in Fungi.</title>
        <authorList>
            <consortium name="DOE Joint Genome Institute"/>
            <person name="Mondo S.J."/>
            <person name="Dannebaum R.O."/>
            <person name="Kuo R.C."/>
            <person name="Labutti K."/>
            <person name="Haridas S."/>
            <person name="Kuo A."/>
            <person name="Salamov A."/>
            <person name="Ahrendt S.R."/>
            <person name="Lipzen A."/>
            <person name="Sullivan W."/>
            <person name="Andreopoulos W.B."/>
            <person name="Clum A."/>
            <person name="Lindquist E."/>
            <person name="Daum C."/>
            <person name="Ramamoorthy G.K."/>
            <person name="Gryganskyi A."/>
            <person name="Culley D."/>
            <person name="Magnuson J.K."/>
            <person name="James T.Y."/>
            <person name="O'Malley M.A."/>
            <person name="Stajich J.E."/>
            <person name="Spatafora J.W."/>
            <person name="Visel A."/>
            <person name="Grigoriev I.V."/>
        </authorList>
    </citation>
    <scope>NUCLEOTIDE SEQUENCE [LARGE SCALE GENOMIC DNA]</scope>
    <source>
        <strain evidence="2 3">ATCC 12442</strain>
    </source>
</reference>
<proteinExistence type="predicted"/>
<feature type="region of interest" description="Disordered" evidence="1">
    <location>
        <begin position="33"/>
        <end position="129"/>
    </location>
</feature>
<protein>
    <submittedName>
        <fullName evidence="2">Uncharacterized protein</fullName>
    </submittedName>
</protein>
<dbReference type="EMBL" id="MCFD01000014">
    <property type="protein sequence ID" value="ORX66813.1"/>
    <property type="molecule type" value="Genomic_DNA"/>
</dbReference>
<feature type="compositionally biased region" description="Basic and acidic residues" evidence="1">
    <location>
        <begin position="109"/>
        <end position="121"/>
    </location>
</feature>
<evidence type="ECO:0000313" key="3">
    <source>
        <dbReference type="Proteomes" id="UP000193922"/>
    </source>
</evidence>
<evidence type="ECO:0000313" key="2">
    <source>
        <dbReference type="EMBL" id="ORX66813.1"/>
    </source>
</evidence>
<dbReference type="Gene3D" id="2.60.120.650">
    <property type="entry name" value="Cupin"/>
    <property type="match status" value="1"/>
</dbReference>
<sequence length="929" mass="102568">MSADQDTEMADSDPVETVGGALASVLVEVLIGTPAGQSEHTEQMVQDRDASDLSEELAWPVGGAREPGQMLEISVEREGATPESVVEPVEPIEDVATHDATGPVPGGQDKSDLDPTSKDDGISELSPADAAANCAQIQEKRMDLVEEEHRPFDMLKEIVKHEDTGPGSAPTDQDVEIREAEEAAAESVSPSEAHVANGDMTDSSLSDCLTGDIDIDDSGAEAPLSLESICRLMPDPLTVCGDSFDHFPAHALVAPRTEKTHIQAIYEYEMDTFPVQKKYDAWASMHDSCRCMAKNELKQPQCRACIGRIAGKGCRFAMIRYVTKLTITMTDGRVISKVPEVRQPITPIELPSRTVVPGDNDTWTASAMKSLLRRELAIVRELSPHAMHSDLRGTIHASEADSAIHPLYACSPAPCILRKVPLGARQRCDHCAAPIFAFYTDVTQHSYKIERGVKSPIAPDDAQLGQFATKEGEKTMHYIERHTKRQFVRELEMMLRKVNRIAQYCDHLDTTQPSSYSSISLCANELPLEEPELRTDRSWMDEVLDRVDIDTEVIASLGDADFGSRLEYYARECEQPCTHLTPGAGPTWDSRMRSLLLPKYPLKGADDLTLREFARLWEEDNVVVVTGLADKIDATKWTPTALLKAIAMQPTTVHIMGTTRTTPIGDITLAEFLGNKPSAKIMADKSQSSTADDDEDPKMAKSREMLEDMYTAPDGKLNLMNRLPPQYKQPELLSEVHMRRGRDNLRYDIADTFDLLVDKRRGRQAKAKLAVVDETPAPPKRHDRSANDQPTKSAGPSPAVLCSFLSNSDDSPPDTDQIITPRTFMGDKQCAEFFEDYEDAQAIRVFQNTGDLVMRQTARDTISVRSKFLSPEHASYARNVRHEALPVMDILCDRGEASASEFISKSRKHHIAKGAAAARARTGSKKQTS</sequence>
<keyword evidence="3" id="KW-1185">Reference proteome</keyword>
<dbReference type="RefSeq" id="XP_040740772.1">
    <property type="nucleotide sequence ID" value="XM_040888459.1"/>
</dbReference>
<comment type="caution">
    <text evidence="2">The sequence shown here is derived from an EMBL/GenBank/DDBJ whole genome shotgun (WGS) entry which is preliminary data.</text>
</comment>
<organism evidence="2 3">
    <name type="scientific">Linderina pennispora</name>
    <dbReference type="NCBI Taxonomy" id="61395"/>
    <lineage>
        <taxon>Eukaryota</taxon>
        <taxon>Fungi</taxon>
        <taxon>Fungi incertae sedis</taxon>
        <taxon>Zoopagomycota</taxon>
        <taxon>Kickxellomycotina</taxon>
        <taxon>Kickxellomycetes</taxon>
        <taxon>Kickxellales</taxon>
        <taxon>Kickxellaceae</taxon>
        <taxon>Linderina</taxon>
    </lineage>
</organism>
<evidence type="ECO:0000256" key="1">
    <source>
        <dbReference type="SAM" id="MobiDB-lite"/>
    </source>
</evidence>
<dbReference type="OrthoDB" id="1667110at2759"/>
<dbReference type="AlphaFoldDB" id="A0A1Y1VZY6"/>
<feature type="region of interest" description="Disordered" evidence="1">
    <location>
        <begin position="772"/>
        <end position="817"/>
    </location>
</feature>
<feature type="compositionally biased region" description="Basic and acidic residues" evidence="1">
    <location>
        <begin position="39"/>
        <end position="51"/>
    </location>
</feature>
<accession>A0A1Y1VZY6</accession>
<dbReference type="GeneID" id="63805107"/>
<feature type="region of interest" description="Disordered" evidence="1">
    <location>
        <begin position="179"/>
        <end position="200"/>
    </location>
</feature>
<feature type="compositionally biased region" description="Low complexity" evidence="1">
    <location>
        <begin position="185"/>
        <end position="196"/>
    </location>
</feature>